<accession>L7JZA6</accession>
<proteinExistence type="predicted"/>
<feature type="non-terminal residue" evidence="3">
    <location>
        <position position="1"/>
    </location>
</feature>
<dbReference type="InterPro" id="IPR000719">
    <property type="entry name" value="Prot_kinase_dom"/>
</dbReference>
<dbReference type="Gene3D" id="3.30.200.20">
    <property type="entry name" value="Phosphorylase Kinase, domain 1"/>
    <property type="match status" value="1"/>
</dbReference>
<dbReference type="EMBL" id="JH993853">
    <property type="protein sequence ID" value="ELQ76381.1"/>
    <property type="molecule type" value="Genomic_DNA"/>
</dbReference>
<keyword evidence="1" id="KW-0547">Nucleotide-binding</keyword>
<protein>
    <submittedName>
        <fullName evidence="3">Casein kinase (Serine/threonine/tyrosine protein kinase)</fullName>
        <ecNumber evidence="3">2.7.11.1</ecNumber>
    </submittedName>
</protein>
<sequence length="177" mass="20587">VCNLKEYLSYKCFISLHLSTKTNEFCIVHWIKNILYTANPLMKTSSNDWPIQSMCNKIQYQKRTTAHPNKIKKSLMIEGDIIGNYKITKKLGQGSFGTVYEVEDSSGTTYALKMESVPVKTTSQLKNEYRIYTDLKGCKGIAKVHYFGKYDSYYYLVMDKLGPSLQDLYERRKKIFH</sequence>
<keyword evidence="3" id="KW-0808">Transferase</keyword>
<dbReference type="InterPro" id="IPR050235">
    <property type="entry name" value="CK1_Ser-Thr_kinase"/>
</dbReference>
<dbReference type="STRING" id="72359.L7JZA6"/>
<dbReference type="Pfam" id="PF00069">
    <property type="entry name" value="Pkinase"/>
    <property type="match status" value="1"/>
</dbReference>
<dbReference type="InterPro" id="IPR017441">
    <property type="entry name" value="Protein_kinase_ATP_BS"/>
</dbReference>
<dbReference type="PROSITE" id="PS00107">
    <property type="entry name" value="PROTEIN_KINASE_ATP"/>
    <property type="match status" value="1"/>
</dbReference>
<keyword evidence="1" id="KW-0067">ATP-binding</keyword>
<dbReference type="Proteomes" id="UP000011185">
    <property type="component" value="Unassembled WGS sequence"/>
</dbReference>
<organism evidence="3 4">
    <name type="scientific">Trachipleistophora hominis</name>
    <name type="common">Microsporidian parasite</name>
    <dbReference type="NCBI Taxonomy" id="72359"/>
    <lineage>
        <taxon>Eukaryota</taxon>
        <taxon>Fungi</taxon>
        <taxon>Fungi incertae sedis</taxon>
        <taxon>Microsporidia</taxon>
        <taxon>Pleistophoridae</taxon>
        <taxon>Trachipleistophora</taxon>
    </lineage>
</organism>
<reference evidence="3 4" key="1">
    <citation type="journal article" date="2012" name="PLoS Pathog.">
        <title>The genome of the obligate intracellular parasite Trachipleistophora hominis: new insights into microsporidian genome dynamics and reductive evolution.</title>
        <authorList>
            <person name="Heinz E."/>
            <person name="Williams T.A."/>
            <person name="Nakjang S."/>
            <person name="Noel C.J."/>
            <person name="Swan D.C."/>
            <person name="Goldberg A.V."/>
            <person name="Harris S.R."/>
            <person name="Weinmaier T."/>
            <person name="Markert S."/>
            <person name="Becher D."/>
            <person name="Bernhardt J."/>
            <person name="Dagan T."/>
            <person name="Hacker C."/>
            <person name="Lucocq J.M."/>
            <person name="Schweder T."/>
            <person name="Rattei T."/>
            <person name="Hall N."/>
            <person name="Hirt R.P."/>
            <person name="Embley T.M."/>
        </authorList>
    </citation>
    <scope>NUCLEOTIDE SEQUENCE [LARGE SCALE GENOMIC DNA]</scope>
</reference>
<dbReference type="GO" id="GO:0005524">
    <property type="term" value="F:ATP binding"/>
    <property type="evidence" value="ECO:0007669"/>
    <property type="project" value="UniProtKB-UniRule"/>
</dbReference>
<dbReference type="InterPro" id="IPR011009">
    <property type="entry name" value="Kinase-like_dom_sf"/>
</dbReference>
<feature type="domain" description="Protein kinase" evidence="2">
    <location>
        <begin position="85"/>
        <end position="177"/>
    </location>
</feature>
<dbReference type="EC" id="2.7.11.1" evidence="3"/>
<gene>
    <name evidence="3" type="ORF">THOM_0637</name>
</gene>
<dbReference type="OrthoDB" id="5800476at2759"/>
<dbReference type="PANTHER" id="PTHR11909">
    <property type="entry name" value="CASEIN KINASE-RELATED"/>
    <property type="match status" value="1"/>
</dbReference>
<dbReference type="HOGENOM" id="CLU_1521449_0_0_1"/>
<dbReference type="InParanoid" id="L7JZA6"/>
<dbReference type="AlphaFoldDB" id="L7JZA6"/>
<evidence type="ECO:0000313" key="4">
    <source>
        <dbReference type="Proteomes" id="UP000011185"/>
    </source>
</evidence>
<dbReference type="SUPFAM" id="SSF56112">
    <property type="entry name" value="Protein kinase-like (PK-like)"/>
    <property type="match status" value="1"/>
</dbReference>
<keyword evidence="4" id="KW-1185">Reference proteome</keyword>
<evidence type="ECO:0000313" key="3">
    <source>
        <dbReference type="EMBL" id="ELQ76381.1"/>
    </source>
</evidence>
<dbReference type="PROSITE" id="PS50011">
    <property type="entry name" value="PROTEIN_KINASE_DOM"/>
    <property type="match status" value="1"/>
</dbReference>
<evidence type="ECO:0000256" key="1">
    <source>
        <dbReference type="PROSITE-ProRule" id="PRU10141"/>
    </source>
</evidence>
<dbReference type="GO" id="GO:0004674">
    <property type="term" value="F:protein serine/threonine kinase activity"/>
    <property type="evidence" value="ECO:0007669"/>
    <property type="project" value="UniProtKB-EC"/>
</dbReference>
<keyword evidence="3" id="KW-0418">Kinase</keyword>
<dbReference type="VEuPathDB" id="MicrosporidiaDB:THOM_0637"/>
<name>L7JZA6_TRAHO</name>
<feature type="binding site" evidence="1">
    <location>
        <position position="120"/>
    </location>
    <ligand>
        <name>ATP</name>
        <dbReference type="ChEBI" id="CHEBI:30616"/>
    </ligand>
</feature>
<evidence type="ECO:0000259" key="2">
    <source>
        <dbReference type="PROSITE" id="PS50011"/>
    </source>
</evidence>